<evidence type="ECO:0000256" key="1">
    <source>
        <dbReference type="SAM" id="MobiDB-lite"/>
    </source>
</evidence>
<feature type="region of interest" description="Disordered" evidence="1">
    <location>
        <begin position="1"/>
        <end position="26"/>
    </location>
</feature>
<dbReference type="EMBL" id="KZ857416">
    <property type="protein sequence ID" value="RDX47819.1"/>
    <property type="molecule type" value="Genomic_DNA"/>
</dbReference>
<organism evidence="2 3">
    <name type="scientific">Lentinus brumalis</name>
    <dbReference type="NCBI Taxonomy" id="2498619"/>
    <lineage>
        <taxon>Eukaryota</taxon>
        <taxon>Fungi</taxon>
        <taxon>Dikarya</taxon>
        <taxon>Basidiomycota</taxon>
        <taxon>Agaricomycotina</taxon>
        <taxon>Agaricomycetes</taxon>
        <taxon>Polyporales</taxon>
        <taxon>Polyporaceae</taxon>
        <taxon>Lentinus</taxon>
    </lineage>
</organism>
<reference evidence="2 3" key="1">
    <citation type="journal article" date="2018" name="Biotechnol. Biofuels">
        <title>Integrative visual omics of the white-rot fungus Polyporus brumalis exposes the biotechnological potential of its oxidative enzymes for delignifying raw plant biomass.</title>
        <authorList>
            <person name="Miyauchi S."/>
            <person name="Rancon A."/>
            <person name="Drula E."/>
            <person name="Hage H."/>
            <person name="Chaduli D."/>
            <person name="Favel A."/>
            <person name="Grisel S."/>
            <person name="Henrissat B."/>
            <person name="Herpoel-Gimbert I."/>
            <person name="Ruiz-Duenas F.J."/>
            <person name="Chevret D."/>
            <person name="Hainaut M."/>
            <person name="Lin J."/>
            <person name="Wang M."/>
            <person name="Pangilinan J."/>
            <person name="Lipzen A."/>
            <person name="Lesage-Meessen L."/>
            <person name="Navarro D."/>
            <person name="Riley R."/>
            <person name="Grigoriev I.V."/>
            <person name="Zhou S."/>
            <person name="Raouche S."/>
            <person name="Rosso M.N."/>
        </authorList>
    </citation>
    <scope>NUCLEOTIDE SEQUENCE [LARGE SCALE GENOMIC DNA]</scope>
    <source>
        <strain evidence="2 3">BRFM 1820</strain>
    </source>
</reference>
<evidence type="ECO:0000313" key="2">
    <source>
        <dbReference type="EMBL" id="RDX47819.1"/>
    </source>
</evidence>
<gene>
    <name evidence="2" type="ORF">OH76DRAFT_718970</name>
</gene>
<sequence>MSRTGPGSPRRPHDSARLLQHRTRTPSHASIILSRSTRIAQHREQVRMCSRCRPVDMCSRCIRTSKTLPVLASTRSRGVQRSRTYSMTSRTSRRAALPAPPSLHSRANPRLQKASLTLARASCILLRTSLPLHRSARYAYRRARSPEASLILGFAQTRPVHPASSFGLFLHPSELAPEPDLHNRSTVRVSPPTRLTASSSDTRPSELWYEVPS</sequence>
<feature type="region of interest" description="Disordered" evidence="1">
    <location>
        <begin position="177"/>
        <end position="206"/>
    </location>
</feature>
<feature type="compositionally biased region" description="Polar residues" evidence="1">
    <location>
        <begin position="184"/>
        <end position="202"/>
    </location>
</feature>
<dbReference type="Proteomes" id="UP000256964">
    <property type="component" value="Unassembled WGS sequence"/>
</dbReference>
<keyword evidence="3" id="KW-1185">Reference proteome</keyword>
<evidence type="ECO:0000313" key="3">
    <source>
        <dbReference type="Proteomes" id="UP000256964"/>
    </source>
</evidence>
<feature type="compositionally biased region" description="Low complexity" evidence="1">
    <location>
        <begin position="81"/>
        <end position="90"/>
    </location>
</feature>
<accession>A0A371D5M6</accession>
<name>A0A371D5M6_9APHY</name>
<proteinExistence type="predicted"/>
<feature type="region of interest" description="Disordered" evidence="1">
    <location>
        <begin position="75"/>
        <end position="107"/>
    </location>
</feature>
<dbReference type="AlphaFoldDB" id="A0A371D5M6"/>
<protein>
    <submittedName>
        <fullName evidence="2">Uncharacterized protein</fullName>
    </submittedName>
</protein>